<dbReference type="OrthoDB" id="10021397at2759"/>
<evidence type="ECO:0000256" key="7">
    <source>
        <dbReference type="SAM" id="MobiDB-lite"/>
    </source>
</evidence>
<gene>
    <name evidence="9" type="ORF">BDV29DRAFT_197938</name>
</gene>
<evidence type="ECO:0000256" key="3">
    <source>
        <dbReference type="ARBA" id="ARBA00022448"/>
    </source>
</evidence>
<evidence type="ECO:0000256" key="2">
    <source>
        <dbReference type="ARBA" id="ARBA00007520"/>
    </source>
</evidence>
<name>A0A5N5XFW5_9EURO</name>
<evidence type="ECO:0000313" key="10">
    <source>
        <dbReference type="Proteomes" id="UP000326565"/>
    </source>
</evidence>
<dbReference type="GO" id="GO:0005886">
    <property type="term" value="C:plasma membrane"/>
    <property type="evidence" value="ECO:0007669"/>
    <property type="project" value="TreeGrafter"/>
</dbReference>
<evidence type="ECO:0000256" key="6">
    <source>
        <dbReference type="ARBA" id="ARBA00023136"/>
    </source>
</evidence>
<dbReference type="PANTHER" id="PTHR23501">
    <property type="entry name" value="MAJOR FACILITATOR SUPERFAMILY"/>
    <property type="match status" value="1"/>
</dbReference>
<keyword evidence="5 8" id="KW-1133">Transmembrane helix</keyword>
<feature type="transmembrane region" description="Helical" evidence="8">
    <location>
        <begin position="91"/>
        <end position="109"/>
    </location>
</feature>
<evidence type="ECO:0000256" key="5">
    <source>
        <dbReference type="ARBA" id="ARBA00022989"/>
    </source>
</evidence>
<dbReference type="AlphaFoldDB" id="A0A5N5XFW5"/>
<evidence type="ECO:0000313" key="9">
    <source>
        <dbReference type="EMBL" id="KAB8077960.1"/>
    </source>
</evidence>
<protein>
    <submittedName>
        <fullName evidence="9">Major facilitator superfamily domain-containing protein</fullName>
    </submittedName>
</protein>
<dbReference type="InterPro" id="IPR036259">
    <property type="entry name" value="MFS_trans_sf"/>
</dbReference>
<keyword evidence="3" id="KW-0813">Transport</keyword>
<evidence type="ECO:0000256" key="8">
    <source>
        <dbReference type="SAM" id="Phobius"/>
    </source>
</evidence>
<proteinExistence type="inferred from homology"/>
<dbReference type="SUPFAM" id="SSF103473">
    <property type="entry name" value="MFS general substrate transporter"/>
    <property type="match status" value="1"/>
</dbReference>
<keyword evidence="6 8" id="KW-0472">Membrane</keyword>
<organism evidence="9 10">
    <name type="scientific">Aspergillus leporis</name>
    <dbReference type="NCBI Taxonomy" id="41062"/>
    <lineage>
        <taxon>Eukaryota</taxon>
        <taxon>Fungi</taxon>
        <taxon>Dikarya</taxon>
        <taxon>Ascomycota</taxon>
        <taxon>Pezizomycotina</taxon>
        <taxon>Eurotiomycetes</taxon>
        <taxon>Eurotiomycetidae</taxon>
        <taxon>Eurotiales</taxon>
        <taxon>Aspergillaceae</taxon>
        <taxon>Aspergillus</taxon>
        <taxon>Aspergillus subgen. Circumdati</taxon>
    </lineage>
</organism>
<feature type="transmembrane region" description="Helical" evidence="8">
    <location>
        <begin position="348"/>
        <end position="365"/>
    </location>
</feature>
<dbReference type="GO" id="GO:0022857">
    <property type="term" value="F:transmembrane transporter activity"/>
    <property type="evidence" value="ECO:0007669"/>
    <property type="project" value="InterPro"/>
</dbReference>
<feature type="transmembrane region" description="Helical" evidence="8">
    <location>
        <begin position="231"/>
        <end position="247"/>
    </location>
</feature>
<feature type="transmembrane region" description="Helical" evidence="8">
    <location>
        <begin position="385"/>
        <end position="407"/>
    </location>
</feature>
<feature type="transmembrane region" description="Helical" evidence="8">
    <location>
        <begin position="309"/>
        <end position="336"/>
    </location>
</feature>
<reference evidence="9 10" key="1">
    <citation type="submission" date="2019-04" db="EMBL/GenBank/DDBJ databases">
        <title>Friends and foes A comparative genomics study of 23 Aspergillus species from section Flavi.</title>
        <authorList>
            <consortium name="DOE Joint Genome Institute"/>
            <person name="Kjaerbolling I."/>
            <person name="Vesth T."/>
            <person name="Frisvad J.C."/>
            <person name="Nybo J.L."/>
            <person name="Theobald S."/>
            <person name="Kildgaard S."/>
            <person name="Isbrandt T."/>
            <person name="Kuo A."/>
            <person name="Sato A."/>
            <person name="Lyhne E.K."/>
            <person name="Kogle M.E."/>
            <person name="Wiebenga A."/>
            <person name="Kun R.S."/>
            <person name="Lubbers R.J."/>
            <person name="Makela M.R."/>
            <person name="Barry K."/>
            <person name="Chovatia M."/>
            <person name="Clum A."/>
            <person name="Daum C."/>
            <person name="Haridas S."/>
            <person name="He G."/>
            <person name="LaButti K."/>
            <person name="Lipzen A."/>
            <person name="Mondo S."/>
            <person name="Riley R."/>
            <person name="Salamov A."/>
            <person name="Simmons B.A."/>
            <person name="Magnuson J.K."/>
            <person name="Henrissat B."/>
            <person name="Mortensen U.H."/>
            <person name="Larsen T.O."/>
            <person name="Devries R.P."/>
            <person name="Grigoriev I.V."/>
            <person name="Machida M."/>
            <person name="Baker S.E."/>
            <person name="Andersen M.R."/>
        </authorList>
    </citation>
    <scope>NUCLEOTIDE SEQUENCE [LARGE SCALE GENOMIC DNA]</scope>
    <source>
        <strain evidence="9 10">CBS 151.66</strain>
    </source>
</reference>
<sequence>MGKVDSRQSSRGLEVHTDEDGPPNNVAGTDRIQPLPLESSDPPSPRDIHGIKWVFAVTAILSSVFLFALDQTIVADVQPNIIAEFDLISKLPWLSVSVLLGTASTNLPWGRIYSQFNPKWIYVLCVYIGIIGVVFGLGTVLGPVIGGAFASSASTTWRWAFYINLCIGGAFAPAYFFLLPSRDLQPGMKFWDRMKAVDWIGNTLVIGMYVSILMAISFGGTTFAWNSAQDIALFVVAGVLFIALSIHQVWSDQQNRMFPVHFLKNRGLLIQFLVGASAGISSFVTIYFIPLYFQFVKDANSLLVGVRLLPFIGSLAVFIIMPWYVTGSILVIAANAMLYRIDLSTSNGFIYGAMVLNGIGTGMFLNTPFAVAQWLAPHQETSSAVGFIMCAQGGGLAIALSIANAIFLNLADNRISHDFPDLDKTQIQSLSSGSGSTLLNTLNPDQQHRVFITSIASDGFCLILSLFMDRKKIKSSLNNRR</sequence>
<feature type="transmembrane region" description="Helical" evidence="8">
    <location>
        <begin position="121"/>
        <end position="145"/>
    </location>
</feature>
<dbReference type="Proteomes" id="UP000326565">
    <property type="component" value="Unassembled WGS sequence"/>
</dbReference>
<feature type="transmembrane region" description="Helical" evidence="8">
    <location>
        <begin position="53"/>
        <end position="71"/>
    </location>
</feature>
<feature type="transmembrane region" description="Helical" evidence="8">
    <location>
        <begin position="199"/>
        <end position="225"/>
    </location>
</feature>
<feature type="transmembrane region" description="Helical" evidence="8">
    <location>
        <begin position="157"/>
        <end position="178"/>
    </location>
</feature>
<accession>A0A5N5XFW5</accession>
<feature type="transmembrane region" description="Helical" evidence="8">
    <location>
        <begin position="268"/>
        <end position="289"/>
    </location>
</feature>
<dbReference type="Pfam" id="PF07690">
    <property type="entry name" value="MFS_1"/>
    <property type="match status" value="1"/>
</dbReference>
<evidence type="ECO:0000256" key="1">
    <source>
        <dbReference type="ARBA" id="ARBA00004141"/>
    </source>
</evidence>
<dbReference type="PANTHER" id="PTHR23501:SF12">
    <property type="entry name" value="MAJOR FACILITATOR SUPERFAMILY (MFS) PROFILE DOMAIN-CONTAINING PROTEIN-RELATED"/>
    <property type="match status" value="1"/>
</dbReference>
<dbReference type="EMBL" id="ML732163">
    <property type="protein sequence ID" value="KAB8077960.1"/>
    <property type="molecule type" value="Genomic_DNA"/>
</dbReference>
<evidence type="ECO:0000256" key="4">
    <source>
        <dbReference type="ARBA" id="ARBA00022692"/>
    </source>
</evidence>
<dbReference type="Gene3D" id="1.20.1250.20">
    <property type="entry name" value="MFS general substrate transporter like domains"/>
    <property type="match status" value="1"/>
</dbReference>
<feature type="compositionally biased region" description="Basic and acidic residues" evidence="7">
    <location>
        <begin position="1"/>
        <end position="19"/>
    </location>
</feature>
<comment type="subcellular location">
    <subcellularLocation>
        <location evidence="1">Membrane</location>
        <topology evidence="1">Multi-pass membrane protein</topology>
    </subcellularLocation>
</comment>
<comment type="similarity">
    <text evidence="2">Belongs to the major facilitator superfamily. TCR/Tet family.</text>
</comment>
<feature type="region of interest" description="Disordered" evidence="7">
    <location>
        <begin position="1"/>
        <end position="43"/>
    </location>
</feature>
<keyword evidence="4 8" id="KW-0812">Transmembrane</keyword>
<keyword evidence="10" id="KW-1185">Reference proteome</keyword>
<dbReference type="InterPro" id="IPR011701">
    <property type="entry name" value="MFS"/>
</dbReference>